<gene>
    <name evidence="3" type="ORF">N656DRAFT_782248</name>
</gene>
<dbReference type="AlphaFoldDB" id="A0AAN6TAQ5"/>
<dbReference type="EMBL" id="MU853352">
    <property type="protein sequence ID" value="KAK4110187.1"/>
    <property type="molecule type" value="Genomic_DNA"/>
</dbReference>
<feature type="transmembrane region" description="Helical" evidence="2">
    <location>
        <begin position="69"/>
        <end position="92"/>
    </location>
</feature>
<keyword evidence="2" id="KW-0472">Membrane</keyword>
<protein>
    <submittedName>
        <fullName evidence="3">Uncharacterized protein</fullName>
    </submittedName>
</protein>
<evidence type="ECO:0000313" key="3">
    <source>
        <dbReference type="EMBL" id="KAK4110187.1"/>
    </source>
</evidence>
<dbReference type="RefSeq" id="XP_064667757.1">
    <property type="nucleotide sequence ID" value="XM_064815727.1"/>
</dbReference>
<feature type="transmembrane region" description="Helical" evidence="2">
    <location>
        <begin position="554"/>
        <end position="576"/>
    </location>
</feature>
<evidence type="ECO:0000256" key="1">
    <source>
        <dbReference type="SAM" id="MobiDB-lite"/>
    </source>
</evidence>
<keyword evidence="2" id="KW-0812">Transmembrane</keyword>
<organism evidence="3 4">
    <name type="scientific">Canariomyces notabilis</name>
    <dbReference type="NCBI Taxonomy" id="2074819"/>
    <lineage>
        <taxon>Eukaryota</taxon>
        <taxon>Fungi</taxon>
        <taxon>Dikarya</taxon>
        <taxon>Ascomycota</taxon>
        <taxon>Pezizomycotina</taxon>
        <taxon>Sordariomycetes</taxon>
        <taxon>Sordariomycetidae</taxon>
        <taxon>Sordariales</taxon>
        <taxon>Chaetomiaceae</taxon>
        <taxon>Canariomyces</taxon>
    </lineage>
</organism>
<dbReference type="GeneID" id="89939852"/>
<feature type="transmembrane region" description="Helical" evidence="2">
    <location>
        <begin position="171"/>
        <end position="196"/>
    </location>
</feature>
<keyword evidence="2" id="KW-1133">Transmembrane helix</keyword>
<accession>A0AAN6TAQ5</accession>
<feature type="compositionally biased region" description="Low complexity" evidence="1">
    <location>
        <begin position="38"/>
        <end position="48"/>
    </location>
</feature>
<sequence>MPPVQFLQMRAAAQDPARLQEKPGQHSGQPSPRVVRLPSTPSITPTDTTRGDARRLWKPREYHKWESPFLTVAFFIVGLAFSMAHCGFYASLDGTIVGNPADQENNLIVGTALAFLSQITLSASVWQTYKQWIWRSIKKVPLRMATLNDIFGVETSVLSFLNLDMFRNFKLGYIMALFAWTLILPPFFTPGTLFVYSSLKEDVVSKQVPYLNIANGSEGHYYAFSPSEKGDRFNFKNVLSRVFNGPRTILTLLSTATASQGEILPLRPPSNHSAYTLSFFGPAVQCTQANSSVEAIISELLARKMNETSVGTLVEVQNAYFSFVPSFDSQGNVTALWDVRYQSPSVASNEVWMAFERYGNSTGGSCDHDKYFQVCDLWNATYDLSLAWENGFQNITGSRELLHRVEYPADEPGQVSNMAQHAFSAFFWVISDQVVGSFGWFQETTANDSEPRYFGEIHSPIQHNALLGSSDLAVFFDYNEDREACQVPYANLSAQRRQDIDLAKNRTLGELIEELSFNTTVSLMHNNIYTNATTRLVTVWEKVNRYGYNQTGLWIPYALSCAFTLITVIIGVLVHIKHVVIGHEVMPGTKFQDILSAADMQVITIARDPDSRGRSLMVDFQGGIPTFRSPAVT</sequence>
<dbReference type="PANTHER" id="PTHR35041:SF3">
    <property type="entry name" value="FORMYLMETHIONINE DEFORMYLASE-LIKE PROTEIN"/>
    <property type="match status" value="1"/>
</dbReference>
<reference evidence="3" key="1">
    <citation type="journal article" date="2023" name="Mol. Phylogenet. Evol.">
        <title>Genome-scale phylogeny and comparative genomics of the fungal order Sordariales.</title>
        <authorList>
            <person name="Hensen N."/>
            <person name="Bonometti L."/>
            <person name="Westerberg I."/>
            <person name="Brannstrom I.O."/>
            <person name="Guillou S."/>
            <person name="Cros-Aarteil S."/>
            <person name="Calhoun S."/>
            <person name="Haridas S."/>
            <person name="Kuo A."/>
            <person name="Mondo S."/>
            <person name="Pangilinan J."/>
            <person name="Riley R."/>
            <person name="LaButti K."/>
            <person name="Andreopoulos B."/>
            <person name="Lipzen A."/>
            <person name="Chen C."/>
            <person name="Yan M."/>
            <person name="Daum C."/>
            <person name="Ng V."/>
            <person name="Clum A."/>
            <person name="Steindorff A."/>
            <person name="Ohm R.A."/>
            <person name="Martin F."/>
            <person name="Silar P."/>
            <person name="Natvig D.O."/>
            <person name="Lalanne C."/>
            <person name="Gautier V."/>
            <person name="Ament-Velasquez S.L."/>
            <person name="Kruys A."/>
            <person name="Hutchinson M.I."/>
            <person name="Powell A.J."/>
            <person name="Barry K."/>
            <person name="Miller A.N."/>
            <person name="Grigoriev I.V."/>
            <person name="Debuchy R."/>
            <person name="Gladieux P."/>
            <person name="Hiltunen Thoren M."/>
            <person name="Johannesson H."/>
        </authorList>
    </citation>
    <scope>NUCLEOTIDE SEQUENCE</scope>
    <source>
        <strain evidence="3">CBS 508.74</strain>
    </source>
</reference>
<feature type="region of interest" description="Disordered" evidence="1">
    <location>
        <begin position="10"/>
        <end position="52"/>
    </location>
</feature>
<dbReference type="PANTHER" id="PTHR35041">
    <property type="entry name" value="MEDIATOR OF RNA POLYMERASE II TRANSCRIPTION SUBUNIT 1"/>
    <property type="match status" value="1"/>
</dbReference>
<evidence type="ECO:0000313" key="4">
    <source>
        <dbReference type="Proteomes" id="UP001302812"/>
    </source>
</evidence>
<evidence type="ECO:0000256" key="2">
    <source>
        <dbReference type="SAM" id="Phobius"/>
    </source>
</evidence>
<comment type="caution">
    <text evidence="3">The sequence shown here is derived from an EMBL/GenBank/DDBJ whole genome shotgun (WGS) entry which is preliminary data.</text>
</comment>
<proteinExistence type="predicted"/>
<name>A0AAN6TAQ5_9PEZI</name>
<feature type="transmembrane region" description="Helical" evidence="2">
    <location>
        <begin position="107"/>
        <end position="129"/>
    </location>
</feature>
<dbReference type="Proteomes" id="UP001302812">
    <property type="component" value="Unassembled WGS sequence"/>
</dbReference>
<keyword evidence="4" id="KW-1185">Reference proteome</keyword>
<reference evidence="3" key="2">
    <citation type="submission" date="2023-05" db="EMBL/GenBank/DDBJ databases">
        <authorList>
            <consortium name="Lawrence Berkeley National Laboratory"/>
            <person name="Steindorff A."/>
            <person name="Hensen N."/>
            <person name="Bonometti L."/>
            <person name="Westerberg I."/>
            <person name="Brannstrom I.O."/>
            <person name="Guillou S."/>
            <person name="Cros-Aarteil S."/>
            <person name="Calhoun S."/>
            <person name="Haridas S."/>
            <person name="Kuo A."/>
            <person name="Mondo S."/>
            <person name="Pangilinan J."/>
            <person name="Riley R."/>
            <person name="Labutti K."/>
            <person name="Andreopoulos B."/>
            <person name="Lipzen A."/>
            <person name="Chen C."/>
            <person name="Yanf M."/>
            <person name="Daum C."/>
            <person name="Ng V."/>
            <person name="Clum A."/>
            <person name="Ohm R."/>
            <person name="Martin F."/>
            <person name="Silar P."/>
            <person name="Natvig D."/>
            <person name="Lalanne C."/>
            <person name="Gautier V."/>
            <person name="Ament-Velasquez S.L."/>
            <person name="Kruys A."/>
            <person name="Hutchinson M.I."/>
            <person name="Powell A.J."/>
            <person name="Barry K."/>
            <person name="Miller A.N."/>
            <person name="Grigoriev I.V."/>
            <person name="Debuchy R."/>
            <person name="Gladieux P."/>
            <person name="Thoren M.H."/>
            <person name="Johannesson H."/>
        </authorList>
    </citation>
    <scope>NUCLEOTIDE SEQUENCE</scope>
    <source>
        <strain evidence="3">CBS 508.74</strain>
    </source>
</reference>